<dbReference type="InterPro" id="IPR002547">
    <property type="entry name" value="tRNA-bd_dom"/>
</dbReference>
<dbReference type="STRING" id="1276257.SSABA_v1c06980"/>
<reference evidence="5 6" key="1">
    <citation type="journal article" date="2014" name="Genome Biol. Evol.">
        <title>Molecular evolution of the substrate utilization strategies and putative virulence factors in mosquito-associated Spiroplasma species.</title>
        <authorList>
            <person name="Chang T.H."/>
            <person name="Lo W.S."/>
            <person name="Ku C."/>
            <person name="Chen L.L."/>
            <person name="Kuo C.H."/>
        </authorList>
    </citation>
    <scope>NUCLEOTIDE SEQUENCE [LARGE SCALE GENOMIC DNA]</scope>
    <source>
        <strain evidence="5">Ar-1343</strain>
    </source>
</reference>
<organism evidence="5 6">
    <name type="scientific">Spiroplasma sabaudiense Ar-1343</name>
    <dbReference type="NCBI Taxonomy" id="1276257"/>
    <lineage>
        <taxon>Bacteria</taxon>
        <taxon>Bacillati</taxon>
        <taxon>Mycoplasmatota</taxon>
        <taxon>Mollicutes</taxon>
        <taxon>Entomoplasmatales</taxon>
        <taxon>Spiroplasmataceae</taxon>
        <taxon>Spiroplasma</taxon>
    </lineage>
</organism>
<dbReference type="GO" id="GO:0000049">
    <property type="term" value="F:tRNA binding"/>
    <property type="evidence" value="ECO:0007669"/>
    <property type="project" value="UniProtKB-UniRule"/>
</dbReference>
<dbReference type="PATRIC" id="fig|1276257.3.peg.710"/>
<dbReference type="EMBL" id="CP006934">
    <property type="protein sequence ID" value="AHI54100.1"/>
    <property type="molecule type" value="Genomic_DNA"/>
</dbReference>
<dbReference type="InterPro" id="IPR037154">
    <property type="entry name" value="YtpR-like_sf"/>
</dbReference>
<evidence type="ECO:0000259" key="4">
    <source>
        <dbReference type="PROSITE" id="PS50886"/>
    </source>
</evidence>
<dbReference type="NCBIfam" id="NF045760">
    <property type="entry name" value="YtpR"/>
    <property type="match status" value="1"/>
</dbReference>
<dbReference type="SUPFAM" id="SSF50249">
    <property type="entry name" value="Nucleic acid-binding proteins"/>
    <property type="match status" value="1"/>
</dbReference>
<proteinExistence type="predicted"/>
<dbReference type="OrthoDB" id="9805455at2"/>
<protein>
    <submittedName>
        <fullName evidence="5">Putative tRNA-binding protein</fullName>
    </submittedName>
</protein>
<dbReference type="Proteomes" id="UP000019265">
    <property type="component" value="Chromosome"/>
</dbReference>
<evidence type="ECO:0000256" key="3">
    <source>
        <dbReference type="PROSITE-ProRule" id="PRU00209"/>
    </source>
</evidence>
<evidence type="ECO:0000313" key="6">
    <source>
        <dbReference type="Proteomes" id="UP000019265"/>
    </source>
</evidence>
<dbReference type="InterPro" id="IPR033714">
    <property type="entry name" value="tRNA_bind_bactPheRS"/>
</dbReference>
<dbReference type="Gene3D" id="2.40.50.140">
    <property type="entry name" value="Nucleic acid-binding proteins"/>
    <property type="match status" value="1"/>
</dbReference>
<sequence length="206" mass="22530">MNKKAGIYYNKQFNTLLVKFSEKLVSETIFKKSENAAILKTAEEIVGINFFDLDASKIPSGWVSHDPETIKTVNQKLTSLKLPLLSPEPQMTVAKIVSAEPIEGTHLKKCQINNGNHLLQVVCGAENAAAGQIVVLASIGSWMPSGQQIIAGKLKGIESNGMLCSARELGIIDPGMNSVGIIVLDKNWEPRLGQDFMKVRLENEKK</sequence>
<dbReference type="HOGENOM" id="CLU_098250_1_0_14"/>
<keyword evidence="2 3" id="KW-0694">RNA-binding</keyword>
<dbReference type="eggNOG" id="COG0073">
    <property type="taxonomic scope" value="Bacteria"/>
</dbReference>
<name>W6AB66_9MOLU</name>
<dbReference type="CDD" id="cd02796">
    <property type="entry name" value="tRNA_bind_bactPheRS"/>
    <property type="match status" value="1"/>
</dbReference>
<dbReference type="Gene3D" id="3.30.1940.10">
    <property type="entry name" value="YtpR-like"/>
    <property type="match status" value="1"/>
</dbReference>
<dbReference type="PROSITE" id="PS50886">
    <property type="entry name" value="TRBD"/>
    <property type="match status" value="1"/>
</dbReference>
<gene>
    <name evidence="5" type="ORF">SSABA_v1c06980</name>
</gene>
<dbReference type="InterPro" id="IPR012340">
    <property type="entry name" value="NA-bd_OB-fold"/>
</dbReference>
<dbReference type="RefSeq" id="WP_025251238.1">
    <property type="nucleotide sequence ID" value="NZ_CP006934.1"/>
</dbReference>
<keyword evidence="1 3" id="KW-0820">tRNA-binding</keyword>
<dbReference type="AlphaFoldDB" id="W6AB66"/>
<feature type="domain" description="TRNA-binding" evidence="4">
    <location>
        <begin position="85"/>
        <end position="197"/>
    </location>
</feature>
<evidence type="ECO:0000256" key="1">
    <source>
        <dbReference type="ARBA" id="ARBA00022555"/>
    </source>
</evidence>
<keyword evidence="6" id="KW-1185">Reference proteome</keyword>
<evidence type="ECO:0000313" key="5">
    <source>
        <dbReference type="EMBL" id="AHI54100.1"/>
    </source>
</evidence>
<evidence type="ECO:0000256" key="2">
    <source>
        <dbReference type="ARBA" id="ARBA00022884"/>
    </source>
</evidence>
<accession>W6AB66</accession>
<dbReference type="Pfam" id="PF01588">
    <property type="entry name" value="tRNA_bind"/>
    <property type="match status" value="1"/>
</dbReference>
<dbReference type="KEGG" id="ssab:SSABA_v1c06980"/>